<dbReference type="Pfam" id="PF18614">
    <property type="entry name" value="RNase_II_C_S1"/>
    <property type="match status" value="1"/>
</dbReference>
<dbReference type="RefSeq" id="WP_013718901.1">
    <property type="nucleotide sequence ID" value="NC_015416.1"/>
</dbReference>
<dbReference type="EMBL" id="CP002565">
    <property type="protein sequence ID" value="AEB67852.1"/>
    <property type="molecule type" value="Genomic_DNA"/>
</dbReference>
<keyword evidence="3" id="KW-1185">Reference proteome</keyword>
<feature type="domain" description="RNB" evidence="1">
    <location>
        <begin position="56"/>
        <end position="389"/>
    </location>
</feature>
<reference evidence="2 3" key="1">
    <citation type="journal article" date="2011" name="J. Bacteriol.">
        <title>Complete genome sequence of Methanosaeta concilii, a specialist in aceticlastic methanogenesis.</title>
        <authorList>
            <person name="Barber R.D."/>
            <person name="Zhang L."/>
            <person name="Harnack M."/>
            <person name="Olson M.V."/>
            <person name="Kaul R."/>
            <person name="Ingram-Smith C."/>
            <person name="Smith K.S."/>
        </authorList>
    </citation>
    <scope>NUCLEOTIDE SEQUENCE [LARGE SCALE GENOMIC DNA]</scope>
    <source>
        <strain evidence="3">ATCC 5969 / DSM 3671 / JCM 10134 / NBRC 103675 / OCM 69 / GP-6</strain>
    </source>
</reference>
<dbReference type="GO" id="GO:0005829">
    <property type="term" value="C:cytosol"/>
    <property type="evidence" value="ECO:0007669"/>
    <property type="project" value="TreeGrafter"/>
</dbReference>
<dbReference type="InParanoid" id="F4BZN2"/>
<dbReference type="SUPFAM" id="SSF50249">
    <property type="entry name" value="Nucleic acid-binding proteins"/>
    <property type="match status" value="1"/>
</dbReference>
<dbReference type="AlphaFoldDB" id="F4BZN2"/>
<dbReference type="KEGG" id="mcj:MCON_1123"/>
<dbReference type="InterPro" id="IPR012340">
    <property type="entry name" value="NA-bd_OB-fold"/>
</dbReference>
<organism evidence="2 3">
    <name type="scientific">Methanothrix soehngenii (strain ATCC 5969 / DSM 3671 / JCM 10134 / NBRC 103675 / OCM 69 / GP-6)</name>
    <name type="common">Methanosaeta concilii</name>
    <dbReference type="NCBI Taxonomy" id="990316"/>
    <lineage>
        <taxon>Archaea</taxon>
        <taxon>Methanobacteriati</taxon>
        <taxon>Methanobacteriota</taxon>
        <taxon>Stenosarchaea group</taxon>
        <taxon>Methanomicrobia</taxon>
        <taxon>Methanotrichales</taxon>
        <taxon>Methanotrichaceae</taxon>
        <taxon>Methanothrix</taxon>
    </lineage>
</organism>
<dbReference type="OrthoDB" id="134933at2157"/>
<dbReference type="InterPro" id="IPR001900">
    <property type="entry name" value="RNase_II/R"/>
</dbReference>
<dbReference type="InterPro" id="IPR050180">
    <property type="entry name" value="RNR_Ribonuclease"/>
</dbReference>
<gene>
    <name evidence="2" type="ordered locus">MCON_1123</name>
</gene>
<dbReference type="STRING" id="990316.MCON_1123"/>
<dbReference type="PANTHER" id="PTHR23355">
    <property type="entry name" value="RIBONUCLEASE"/>
    <property type="match status" value="1"/>
</dbReference>
<dbReference type="GO" id="GO:0006402">
    <property type="term" value="P:mRNA catabolic process"/>
    <property type="evidence" value="ECO:0007669"/>
    <property type="project" value="TreeGrafter"/>
</dbReference>
<evidence type="ECO:0000313" key="3">
    <source>
        <dbReference type="Proteomes" id="UP000007807"/>
    </source>
</evidence>
<dbReference type="GeneID" id="10460774"/>
<dbReference type="PANTHER" id="PTHR23355:SF37">
    <property type="entry name" value="EXORIBONUCLEASE 2"/>
    <property type="match status" value="1"/>
</dbReference>
<evidence type="ECO:0000259" key="1">
    <source>
        <dbReference type="SMART" id="SM00955"/>
    </source>
</evidence>
<dbReference type="InterPro" id="IPR040596">
    <property type="entry name" value="RNase_II_C_S1"/>
</dbReference>
<dbReference type="GO" id="GO:0003723">
    <property type="term" value="F:RNA binding"/>
    <property type="evidence" value="ECO:0007669"/>
    <property type="project" value="InterPro"/>
</dbReference>
<dbReference type="SMART" id="SM00955">
    <property type="entry name" value="RNB"/>
    <property type="match status" value="1"/>
</dbReference>
<dbReference type="HOGENOM" id="CLU_002333_4_1_2"/>
<proteinExistence type="predicted"/>
<protein>
    <submittedName>
        <fullName evidence="2">Ribonuclease II family protein</fullName>
    </submittedName>
</protein>
<evidence type="ECO:0000313" key="2">
    <source>
        <dbReference type="EMBL" id="AEB67852.1"/>
    </source>
</evidence>
<dbReference type="GO" id="GO:0004540">
    <property type="term" value="F:RNA nuclease activity"/>
    <property type="evidence" value="ECO:0007669"/>
    <property type="project" value="InterPro"/>
</dbReference>
<dbReference type="Pfam" id="PF00773">
    <property type="entry name" value="RNB"/>
    <property type="match status" value="1"/>
</dbReference>
<accession>F4BZN2</accession>
<name>F4BZN2_METSG</name>
<dbReference type="Proteomes" id="UP000007807">
    <property type="component" value="Chromosome"/>
</dbReference>
<sequence>MITRGKRPEAQNRTILQKVARGIMLMRGLQTDFSPECLSELARINGPAKADGAPHIRDLRGLLWASIDNDDSEDLDQLTVAEPLDDGKARIRVAVADVDSLVHKDSAIDLDAQANTTSVYTAAQIFPMLPLKLSTNLTSLNLDQDRLAVVVDMTVAPDGSLVDSDVYRAVVHNHAKLAYNSVAAWLEGTGPMPQAVSAMDGLAENLLLQDKVAQNMKSLRHKEGALSLETIEAKPVFKGERLCDLLVEETNRAKQIIEDFMIAANGVTVRYLTERNMPSIRRVVRVPKRWDRIVQIAAQHAFKLPPNPSSRKLEIFLNMMKKKDPLRFPDLSLAVIKLLGNGEYVAELPETEPIGHFGLAVKDYAHSTAPNRRYPDLITQRLLKAAIENKPLPYSIRELDRLADHCTRKEDIVAKVERQVSKSAAALLLEPRIGERFSAMVTGSSEKGTWVRLLDIPVEGMLKGKRKGIDVGDEVTVELISVDVNLGFIDFKQVEDRIK</sequence>